<accession>A0A410X0C1</accession>
<dbReference type="Proteomes" id="UP000288943">
    <property type="component" value="Chromosome"/>
</dbReference>
<gene>
    <name evidence="1" type="ORF">M5X16_08985</name>
    <name evidence="2" type="ORF">PC41400_21125</name>
</gene>
<reference evidence="2 3" key="1">
    <citation type="submission" date="2018-01" db="EMBL/GenBank/DDBJ databases">
        <title>The whole genome sequencing and assembly of Paenibacillus chitinolyticus KCCM 41400 strain.</title>
        <authorList>
            <person name="Kim J.-Y."/>
            <person name="Park M.-K."/>
            <person name="Lee Y.-J."/>
            <person name="Yi H."/>
            <person name="Bahn Y.-S."/>
            <person name="Kim J.F."/>
            <person name="Lee D.-W."/>
        </authorList>
    </citation>
    <scope>NUCLEOTIDE SEQUENCE [LARGE SCALE GENOMIC DNA]</scope>
    <source>
        <strain evidence="2 3">KCCM 41400</strain>
    </source>
</reference>
<organism evidence="2 3">
    <name type="scientific">Paenibacillus chitinolyticus</name>
    <dbReference type="NCBI Taxonomy" id="79263"/>
    <lineage>
        <taxon>Bacteria</taxon>
        <taxon>Bacillati</taxon>
        <taxon>Bacillota</taxon>
        <taxon>Bacilli</taxon>
        <taxon>Bacillales</taxon>
        <taxon>Paenibacillaceae</taxon>
        <taxon>Paenibacillus</taxon>
    </lineage>
</organism>
<dbReference type="EMBL" id="JAMDMJ010000009">
    <property type="protein sequence ID" value="MCY9595907.1"/>
    <property type="molecule type" value="Genomic_DNA"/>
</dbReference>
<dbReference type="Proteomes" id="UP001527202">
    <property type="component" value="Unassembled WGS sequence"/>
</dbReference>
<dbReference type="RefSeq" id="WP_042233094.1">
    <property type="nucleotide sequence ID" value="NZ_BQWH01000002.1"/>
</dbReference>
<dbReference type="OrthoDB" id="1683573at2"/>
<sequence>MTHYTILPDEVIYEGLDEHEPRFRDVEISGILMQVEAVDESRVRIVRLYSPEPKHYLNPLFTPGSLINYVPGPQGI</sequence>
<proteinExistence type="predicted"/>
<evidence type="ECO:0000313" key="1">
    <source>
        <dbReference type="EMBL" id="MCY9595907.1"/>
    </source>
</evidence>
<evidence type="ECO:0000313" key="4">
    <source>
        <dbReference type="Proteomes" id="UP001527202"/>
    </source>
</evidence>
<dbReference type="Pfam" id="PF14035">
    <property type="entry name" value="YlzJ"/>
    <property type="match status" value="1"/>
</dbReference>
<dbReference type="KEGG" id="pchi:PC41400_21125"/>
<dbReference type="GeneID" id="95377298"/>
<dbReference type="AlphaFoldDB" id="A0A410X0C1"/>
<keyword evidence="4" id="KW-1185">Reference proteome</keyword>
<dbReference type="InterPro" id="IPR025619">
    <property type="entry name" value="YlzJ"/>
</dbReference>
<protein>
    <submittedName>
        <fullName evidence="1">YlzJ-like family protein</fullName>
    </submittedName>
</protein>
<name>A0A410X0C1_9BACL</name>
<evidence type="ECO:0000313" key="2">
    <source>
        <dbReference type="EMBL" id="QAV20027.1"/>
    </source>
</evidence>
<evidence type="ECO:0000313" key="3">
    <source>
        <dbReference type="Proteomes" id="UP000288943"/>
    </source>
</evidence>
<dbReference type="EMBL" id="CP026520">
    <property type="protein sequence ID" value="QAV20027.1"/>
    <property type="molecule type" value="Genomic_DNA"/>
</dbReference>
<reference evidence="1 4" key="2">
    <citation type="submission" date="2022-05" db="EMBL/GenBank/DDBJ databases">
        <title>Genome Sequencing of Bee-Associated Microbes.</title>
        <authorList>
            <person name="Dunlap C."/>
        </authorList>
    </citation>
    <scope>NUCLEOTIDE SEQUENCE [LARGE SCALE GENOMIC DNA]</scope>
    <source>
        <strain evidence="1 4">NRRL B-23120</strain>
    </source>
</reference>